<feature type="transmembrane region" description="Helical" evidence="1">
    <location>
        <begin position="44"/>
        <end position="68"/>
    </location>
</feature>
<dbReference type="EMBL" id="QXGL01000004">
    <property type="protein sequence ID" value="RSX52772.1"/>
    <property type="molecule type" value="Genomic_DNA"/>
</dbReference>
<dbReference type="OrthoDB" id="9920427at2"/>
<name>A0A430FJ15_9BIFI</name>
<comment type="caution">
    <text evidence="2">The sequence shown here is derived from an EMBL/GenBank/DDBJ whole genome shotgun (WGS) entry which is preliminary data.</text>
</comment>
<reference evidence="2 3" key="1">
    <citation type="submission" date="2018-09" db="EMBL/GenBank/DDBJ databases">
        <title>Characterization of the phylogenetic diversity of five novel species belonging to the genus Bifidobacterium.</title>
        <authorList>
            <person name="Lugli G.A."/>
            <person name="Duranti S."/>
            <person name="Milani C."/>
        </authorList>
    </citation>
    <scope>NUCLEOTIDE SEQUENCE [LARGE SCALE GENOMIC DNA]</scope>
    <source>
        <strain evidence="2 3">2034B</strain>
    </source>
</reference>
<evidence type="ECO:0000313" key="3">
    <source>
        <dbReference type="Proteomes" id="UP000287533"/>
    </source>
</evidence>
<feature type="transmembrane region" description="Helical" evidence="1">
    <location>
        <begin position="12"/>
        <end position="32"/>
    </location>
</feature>
<keyword evidence="1" id="KW-0812">Transmembrane</keyword>
<evidence type="ECO:0000256" key="1">
    <source>
        <dbReference type="SAM" id="Phobius"/>
    </source>
</evidence>
<keyword evidence="3" id="KW-1185">Reference proteome</keyword>
<keyword evidence="1" id="KW-1133">Transmembrane helix</keyword>
<organism evidence="2 3">
    <name type="scientific">Bifidobacterium goeldii</name>
    <dbReference type="NCBI Taxonomy" id="2306975"/>
    <lineage>
        <taxon>Bacteria</taxon>
        <taxon>Bacillati</taxon>
        <taxon>Actinomycetota</taxon>
        <taxon>Actinomycetes</taxon>
        <taxon>Bifidobacteriales</taxon>
        <taxon>Bifidobacteriaceae</taxon>
        <taxon>Bifidobacterium</taxon>
    </lineage>
</organism>
<protein>
    <submittedName>
        <fullName evidence="2">Uncharacterized protein</fullName>
    </submittedName>
</protein>
<evidence type="ECO:0000313" key="2">
    <source>
        <dbReference type="EMBL" id="RSX52772.1"/>
    </source>
</evidence>
<gene>
    <name evidence="2" type="ORF">D2E25_1343</name>
</gene>
<sequence>MTISNTIELAPMWTFLLYCSMIGCNIYYLHYLDRHRFQLIPARFFVLPILISIVSAVFVMLTYCDVAYSAKADMDMRDFYISYIPLVSILLGILILMEIIYSIKISLSKKKNSNA</sequence>
<accession>A0A430FJ15</accession>
<dbReference type="AlphaFoldDB" id="A0A430FJ15"/>
<dbReference type="Proteomes" id="UP000287533">
    <property type="component" value="Unassembled WGS sequence"/>
</dbReference>
<proteinExistence type="predicted"/>
<keyword evidence="1" id="KW-0472">Membrane</keyword>
<feature type="transmembrane region" description="Helical" evidence="1">
    <location>
        <begin position="80"/>
        <end position="101"/>
    </location>
</feature>